<organism evidence="8 9">
    <name type="scientific">Entamoeba nuttalli</name>
    <dbReference type="NCBI Taxonomy" id="412467"/>
    <lineage>
        <taxon>Eukaryota</taxon>
        <taxon>Amoebozoa</taxon>
        <taxon>Evosea</taxon>
        <taxon>Archamoebae</taxon>
        <taxon>Mastigamoebida</taxon>
        <taxon>Entamoebidae</taxon>
        <taxon>Entamoeba</taxon>
    </lineage>
</organism>
<evidence type="ECO:0000256" key="1">
    <source>
        <dbReference type="ARBA" id="ARBA00013278"/>
    </source>
</evidence>
<evidence type="ECO:0000256" key="6">
    <source>
        <dbReference type="SAM" id="MobiDB-lite"/>
    </source>
</evidence>
<dbReference type="Gene3D" id="1.25.40.20">
    <property type="entry name" value="Ankyrin repeat-containing domain"/>
    <property type="match status" value="1"/>
</dbReference>
<name>A0ABQ0DNK7_9EUKA</name>
<dbReference type="PROSITE" id="PS51635">
    <property type="entry name" value="PNPLA"/>
    <property type="match status" value="1"/>
</dbReference>
<keyword evidence="4" id="KW-0040">ANK repeat</keyword>
<evidence type="ECO:0000256" key="5">
    <source>
        <dbReference type="PROSITE-ProRule" id="PRU01161"/>
    </source>
</evidence>
<dbReference type="InterPro" id="IPR036770">
    <property type="entry name" value="Ankyrin_rpt-contain_sf"/>
</dbReference>
<feature type="domain" description="PNPLA" evidence="7">
    <location>
        <begin position="335"/>
        <end position="510"/>
    </location>
</feature>
<comment type="caution">
    <text evidence="8">The sequence shown here is derived from an EMBL/GenBank/DDBJ whole genome shotgun (WGS) entry which is preliminary data.</text>
</comment>
<comment type="catalytic activity">
    <reaction evidence="3">
        <text>a 1,2-diacyl-sn-glycero-3-phosphocholine + H2O = a 1-acyl-sn-glycero-3-phosphocholine + a fatty acid + H(+)</text>
        <dbReference type="Rhea" id="RHEA:15801"/>
        <dbReference type="ChEBI" id="CHEBI:15377"/>
        <dbReference type="ChEBI" id="CHEBI:15378"/>
        <dbReference type="ChEBI" id="CHEBI:28868"/>
        <dbReference type="ChEBI" id="CHEBI:57643"/>
        <dbReference type="ChEBI" id="CHEBI:58168"/>
        <dbReference type="EC" id="3.1.1.4"/>
    </reaction>
    <physiologicalReaction direction="left-to-right" evidence="3">
        <dbReference type="Rhea" id="RHEA:15802"/>
    </physiologicalReaction>
</comment>
<dbReference type="PANTHER" id="PTHR24138:SF10">
    <property type="entry name" value="PHOSPHOLIPASE A2"/>
    <property type="match status" value="1"/>
</dbReference>
<feature type="compositionally biased region" description="Low complexity" evidence="6">
    <location>
        <begin position="229"/>
        <end position="246"/>
    </location>
</feature>
<feature type="active site" description="Nucleophile" evidence="5">
    <location>
        <position position="372"/>
    </location>
</feature>
<keyword evidence="9" id="KW-1185">Reference proteome</keyword>
<sequence length="625" mass="70191">MNINQQQDLFALLINKYINTEMNTTTAIKSLDDLRQFPIQTSPQFIRIIQEACKQGNFEVLQYFCEKFPSFIDQPNVQGETPLFIATAYNKLEIAEYLIKHGASTNHLLPTGDSYLHWIAASPPSSLKNSIINGVITKYPEIVKTNNIIQETPMHIAALAGDIDVVNKLIECGGQPTDKTIRCIDVYGYAQASGNKELMDLLKPLCKKDQITQEQKLIGIAGYAISRPDSSSLPSSNSNSSTNDAISDNEDTFNIECIEFDPNEDTTVEGLYKKYQTYNLPKQSKLKKFMNKIVKYPSINQFKRETMALIKEAFLSRRMMEQPNNYGKGKKYRIISLDGGGIKVLMEVILLQRLSAEFPDMFVNCNLFCGCSASSVVAVTLSMGYNLDGLLKLIEHVIRYSFKKDSIQSVTNPKYINDYLRAFGEVAFGNLKLNDLPRHVLIPSFLIDSGIDSETRHCKSEAFNNIISGNDTEKVADVCLRSAAAPSYYRPYQNYVDGGIVDNVPCGVAWPYLIGAKGIGIDPKDIVCLSLSAGRPTPAHLDAQKIGNGGLVQWAPVLADLFMLARRDETVKEGKLLFGERFLRVDPILPGQILLDNVEQIEEVKRIAQSYDLEEIRKWMREYWE</sequence>
<evidence type="ECO:0000256" key="2">
    <source>
        <dbReference type="ARBA" id="ARBA00023098"/>
    </source>
</evidence>
<dbReference type="EMBL" id="BAAFRS010000202">
    <property type="protein sequence ID" value="GAB1224442.1"/>
    <property type="molecule type" value="Genomic_DNA"/>
</dbReference>
<dbReference type="Pfam" id="PF00023">
    <property type="entry name" value="Ank"/>
    <property type="match status" value="1"/>
</dbReference>
<proteinExistence type="predicted"/>
<gene>
    <name evidence="8" type="ORF">ENUP19_0202G0016</name>
</gene>
<dbReference type="InterPro" id="IPR016035">
    <property type="entry name" value="Acyl_Trfase/lysoPLipase"/>
</dbReference>
<evidence type="ECO:0000313" key="8">
    <source>
        <dbReference type="EMBL" id="GAB1224442.1"/>
    </source>
</evidence>
<dbReference type="SUPFAM" id="SSF52151">
    <property type="entry name" value="FabD/lysophospholipase-like"/>
    <property type="match status" value="1"/>
</dbReference>
<dbReference type="Pfam" id="PF01734">
    <property type="entry name" value="Patatin"/>
    <property type="match status" value="1"/>
</dbReference>
<comment type="caution">
    <text evidence="5">Lacks conserved residue(s) required for the propagation of feature annotation.</text>
</comment>
<reference evidence="8 9" key="1">
    <citation type="journal article" date="2019" name="PLoS Negl. Trop. Dis.">
        <title>Whole genome sequencing of Entamoeba nuttalli reveals mammalian host-related molecular signatures and a novel octapeptide-repeat surface protein.</title>
        <authorList>
            <person name="Tanaka M."/>
            <person name="Makiuchi T."/>
            <person name="Komiyama T."/>
            <person name="Shiina T."/>
            <person name="Osaki K."/>
            <person name="Tachibana H."/>
        </authorList>
    </citation>
    <scope>NUCLEOTIDE SEQUENCE [LARGE SCALE GENOMIC DNA]</scope>
    <source>
        <strain evidence="8 9">P19-061405</strain>
    </source>
</reference>
<evidence type="ECO:0000256" key="4">
    <source>
        <dbReference type="PROSITE-ProRule" id="PRU00023"/>
    </source>
</evidence>
<feature type="region of interest" description="Disordered" evidence="6">
    <location>
        <begin position="229"/>
        <end position="248"/>
    </location>
</feature>
<keyword evidence="5" id="KW-0378">Hydrolase</keyword>
<dbReference type="EC" id="3.1.1.4" evidence="1"/>
<feature type="short sequence motif" description="DGA/G" evidence="5">
    <location>
        <begin position="497"/>
        <end position="499"/>
    </location>
</feature>
<dbReference type="PROSITE" id="PS50088">
    <property type="entry name" value="ANK_REPEAT"/>
    <property type="match status" value="2"/>
</dbReference>
<dbReference type="Proteomes" id="UP001628156">
    <property type="component" value="Unassembled WGS sequence"/>
</dbReference>
<dbReference type="Pfam" id="PF12796">
    <property type="entry name" value="Ank_2"/>
    <property type="match status" value="1"/>
</dbReference>
<accession>A0ABQ0DNK7</accession>
<dbReference type="InterPro" id="IPR047156">
    <property type="entry name" value="Teg/CotR/CapV-like"/>
</dbReference>
<feature type="repeat" description="ANK" evidence="4">
    <location>
        <begin position="149"/>
        <end position="181"/>
    </location>
</feature>
<feature type="repeat" description="ANK" evidence="4">
    <location>
        <begin position="78"/>
        <end position="106"/>
    </location>
</feature>
<feature type="active site" description="Proton acceptor" evidence="5">
    <location>
        <position position="497"/>
    </location>
</feature>
<dbReference type="SMART" id="SM00248">
    <property type="entry name" value="ANK"/>
    <property type="match status" value="3"/>
</dbReference>
<dbReference type="CDD" id="cd07213">
    <property type="entry name" value="Pat17_PNPLA8_PNPLA9_like1"/>
    <property type="match status" value="1"/>
</dbReference>
<keyword evidence="2 5" id="KW-0443">Lipid metabolism</keyword>
<evidence type="ECO:0000259" key="7">
    <source>
        <dbReference type="PROSITE" id="PS51635"/>
    </source>
</evidence>
<dbReference type="InterPro" id="IPR002641">
    <property type="entry name" value="PNPLA_dom"/>
</dbReference>
<protein>
    <recommendedName>
        <fullName evidence="1">phospholipase A2</fullName>
        <ecNumber evidence="1">3.1.1.4</ecNumber>
    </recommendedName>
</protein>
<dbReference type="SUPFAM" id="SSF48403">
    <property type="entry name" value="Ankyrin repeat"/>
    <property type="match status" value="1"/>
</dbReference>
<dbReference type="PROSITE" id="PS50297">
    <property type="entry name" value="ANK_REP_REGION"/>
    <property type="match status" value="2"/>
</dbReference>
<keyword evidence="5" id="KW-0442">Lipid degradation</keyword>
<evidence type="ECO:0000256" key="3">
    <source>
        <dbReference type="ARBA" id="ARBA00023422"/>
    </source>
</evidence>
<dbReference type="InterPro" id="IPR002110">
    <property type="entry name" value="Ankyrin_rpt"/>
</dbReference>
<evidence type="ECO:0000313" key="9">
    <source>
        <dbReference type="Proteomes" id="UP001628156"/>
    </source>
</evidence>
<dbReference type="Gene3D" id="3.40.1090.10">
    <property type="entry name" value="Cytosolic phospholipase A2 catalytic domain"/>
    <property type="match status" value="1"/>
</dbReference>
<dbReference type="PANTHER" id="PTHR24138">
    <property type="entry name" value="INTRACELLLAR PHOSPHOLIPASE A FAMILY"/>
    <property type="match status" value="1"/>
</dbReference>